<name>A0A6A6F2K6_9PEZI</name>
<dbReference type="SUPFAM" id="SSF51658">
    <property type="entry name" value="Xylose isomerase-like"/>
    <property type="match status" value="1"/>
</dbReference>
<evidence type="ECO:0000313" key="2">
    <source>
        <dbReference type="EMBL" id="KAF2208698.1"/>
    </source>
</evidence>
<sequence>MLLLQPAISSQSLGLPSTHSLFPKLKAASEAGFQGVEIFFEDLNVLANKEGEAGEGDLLKAAEDVRGWCEGFGLKVVSLQPLQNFEGLKSTLDYHGAISSLKLWLRICRKMGTQMILIPSNTLHADKLNESSIVPGLREAADLAAAADPPIQIAFEALAWGTLVNTWEKAYSYILEADKDNLGLCIDTFNLAATVYGDPTSPDGLASNAEHDFEESMKRLKETVDVKKVFYVQCVDAERLQQPLVEGHPWFQEDQPARMTWSRNARCFAFEEEGYLPVKKIMEVLLHDLKYEGWVSAEVFHRDLAEETREIAGEFASRGMESWTRLQREMEDDV</sequence>
<dbReference type="InterPro" id="IPR050312">
    <property type="entry name" value="IolE/XylAMocC-like"/>
</dbReference>
<dbReference type="Gene3D" id="3.20.20.150">
    <property type="entry name" value="Divalent-metal-dependent TIM barrel enzymes"/>
    <property type="match status" value="1"/>
</dbReference>
<dbReference type="InterPro" id="IPR013022">
    <property type="entry name" value="Xyl_isomerase-like_TIM-brl"/>
</dbReference>
<feature type="domain" description="Xylose isomerase-like TIM barrel" evidence="1">
    <location>
        <begin position="25"/>
        <end position="308"/>
    </location>
</feature>
<gene>
    <name evidence="2" type="ORF">CERZMDRAFT_48830</name>
</gene>
<dbReference type="Pfam" id="PF01261">
    <property type="entry name" value="AP_endonuc_2"/>
    <property type="match status" value="1"/>
</dbReference>
<dbReference type="EMBL" id="ML992692">
    <property type="protein sequence ID" value="KAF2208698.1"/>
    <property type="molecule type" value="Genomic_DNA"/>
</dbReference>
<dbReference type="PANTHER" id="PTHR12110">
    <property type="entry name" value="HYDROXYPYRUVATE ISOMERASE"/>
    <property type="match status" value="1"/>
</dbReference>
<reference evidence="2" key="1">
    <citation type="journal article" date="2020" name="Stud. Mycol.">
        <title>101 Dothideomycetes genomes: a test case for predicting lifestyles and emergence of pathogens.</title>
        <authorList>
            <person name="Haridas S."/>
            <person name="Albert R."/>
            <person name="Binder M."/>
            <person name="Bloem J."/>
            <person name="Labutti K."/>
            <person name="Salamov A."/>
            <person name="Andreopoulos B."/>
            <person name="Baker S."/>
            <person name="Barry K."/>
            <person name="Bills G."/>
            <person name="Bluhm B."/>
            <person name="Cannon C."/>
            <person name="Castanera R."/>
            <person name="Culley D."/>
            <person name="Daum C."/>
            <person name="Ezra D."/>
            <person name="Gonzalez J."/>
            <person name="Henrissat B."/>
            <person name="Kuo A."/>
            <person name="Liang C."/>
            <person name="Lipzen A."/>
            <person name="Lutzoni F."/>
            <person name="Magnuson J."/>
            <person name="Mondo S."/>
            <person name="Nolan M."/>
            <person name="Ohm R."/>
            <person name="Pangilinan J."/>
            <person name="Park H.-J."/>
            <person name="Ramirez L."/>
            <person name="Alfaro M."/>
            <person name="Sun H."/>
            <person name="Tritt A."/>
            <person name="Yoshinaga Y."/>
            <person name="Zwiers L.-H."/>
            <person name="Turgeon B."/>
            <person name="Goodwin S."/>
            <person name="Spatafora J."/>
            <person name="Crous P."/>
            <person name="Grigoriev I."/>
        </authorList>
    </citation>
    <scope>NUCLEOTIDE SEQUENCE</scope>
    <source>
        <strain evidence="2">SCOH1-5</strain>
    </source>
</reference>
<dbReference type="InterPro" id="IPR036237">
    <property type="entry name" value="Xyl_isomerase-like_sf"/>
</dbReference>
<keyword evidence="3" id="KW-1185">Reference proteome</keyword>
<dbReference type="Proteomes" id="UP000799539">
    <property type="component" value="Unassembled WGS sequence"/>
</dbReference>
<organism evidence="2 3">
    <name type="scientific">Cercospora zeae-maydis SCOH1-5</name>
    <dbReference type="NCBI Taxonomy" id="717836"/>
    <lineage>
        <taxon>Eukaryota</taxon>
        <taxon>Fungi</taxon>
        <taxon>Dikarya</taxon>
        <taxon>Ascomycota</taxon>
        <taxon>Pezizomycotina</taxon>
        <taxon>Dothideomycetes</taxon>
        <taxon>Dothideomycetidae</taxon>
        <taxon>Mycosphaerellales</taxon>
        <taxon>Mycosphaerellaceae</taxon>
        <taxon>Cercospora</taxon>
    </lineage>
</organism>
<evidence type="ECO:0000259" key="1">
    <source>
        <dbReference type="Pfam" id="PF01261"/>
    </source>
</evidence>
<dbReference type="PANTHER" id="PTHR12110:SF57">
    <property type="entry name" value="DIOXYGENASE, PUTATIVE-RELATED"/>
    <property type="match status" value="1"/>
</dbReference>
<evidence type="ECO:0000313" key="3">
    <source>
        <dbReference type="Proteomes" id="UP000799539"/>
    </source>
</evidence>
<proteinExistence type="predicted"/>
<dbReference type="OrthoDB" id="5360893at2759"/>
<dbReference type="AlphaFoldDB" id="A0A6A6F2K6"/>
<protein>
    <recommendedName>
        <fullName evidence="1">Xylose isomerase-like TIM barrel domain-containing protein</fullName>
    </recommendedName>
</protein>
<accession>A0A6A6F2K6</accession>